<proteinExistence type="predicted"/>
<feature type="domain" description="DUF1468" evidence="2">
    <location>
        <begin position="9"/>
        <end position="156"/>
    </location>
</feature>
<dbReference type="RefSeq" id="WP_090132745.1">
    <property type="nucleotide sequence ID" value="NZ_FOLY01000003.1"/>
</dbReference>
<gene>
    <name evidence="3" type="ORF">SAMN05421848_1620</name>
</gene>
<keyword evidence="1" id="KW-0812">Transmembrane</keyword>
<organism evidence="3 4">
    <name type="scientific">Kushneria avicenniae</name>
    <dbReference type="NCBI Taxonomy" id="402385"/>
    <lineage>
        <taxon>Bacteria</taxon>
        <taxon>Pseudomonadati</taxon>
        <taxon>Pseudomonadota</taxon>
        <taxon>Gammaproteobacteria</taxon>
        <taxon>Oceanospirillales</taxon>
        <taxon>Halomonadaceae</taxon>
        <taxon>Kushneria</taxon>
    </lineage>
</organism>
<keyword evidence="1" id="KW-0472">Membrane</keyword>
<feature type="transmembrane region" description="Helical" evidence="1">
    <location>
        <begin position="110"/>
        <end position="127"/>
    </location>
</feature>
<protein>
    <submittedName>
        <fullName evidence="3">Putative tricarboxylic transport membrane protein</fullName>
    </submittedName>
</protein>
<feature type="transmembrane region" description="Helical" evidence="1">
    <location>
        <begin position="41"/>
        <end position="61"/>
    </location>
</feature>
<dbReference type="InterPro" id="IPR009936">
    <property type="entry name" value="DUF1468"/>
</dbReference>
<dbReference type="EMBL" id="FOLY01000003">
    <property type="protein sequence ID" value="SFC49055.1"/>
    <property type="molecule type" value="Genomic_DNA"/>
</dbReference>
<evidence type="ECO:0000313" key="4">
    <source>
        <dbReference type="Proteomes" id="UP000199046"/>
    </source>
</evidence>
<dbReference type="OrthoDB" id="6174504at2"/>
<dbReference type="Pfam" id="PF07331">
    <property type="entry name" value="TctB"/>
    <property type="match status" value="1"/>
</dbReference>
<keyword evidence="1" id="KW-1133">Transmembrane helix</keyword>
<dbReference type="STRING" id="402385.SAMN05421848_1620"/>
<dbReference type="AlphaFoldDB" id="A0A1I1JL17"/>
<feature type="transmembrane region" description="Helical" evidence="1">
    <location>
        <begin position="132"/>
        <end position="151"/>
    </location>
</feature>
<evidence type="ECO:0000259" key="2">
    <source>
        <dbReference type="Pfam" id="PF07331"/>
    </source>
</evidence>
<reference evidence="4" key="1">
    <citation type="submission" date="2016-10" db="EMBL/GenBank/DDBJ databases">
        <authorList>
            <person name="Varghese N."/>
            <person name="Submissions S."/>
        </authorList>
    </citation>
    <scope>NUCLEOTIDE SEQUENCE [LARGE SCALE GENOMIC DNA]</scope>
    <source>
        <strain evidence="4">DSM 23439</strain>
    </source>
</reference>
<name>A0A1I1JL17_9GAMM</name>
<keyword evidence="4" id="KW-1185">Reference proteome</keyword>
<evidence type="ECO:0000256" key="1">
    <source>
        <dbReference type="SAM" id="Phobius"/>
    </source>
</evidence>
<evidence type="ECO:0000313" key="3">
    <source>
        <dbReference type="EMBL" id="SFC49055.1"/>
    </source>
</evidence>
<feature type="transmembrane region" description="Helical" evidence="1">
    <location>
        <begin position="87"/>
        <end position="104"/>
    </location>
</feature>
<dbReference type="Proteomes" id="UP000199046">
    <property type="component" value="Unassembled WGS sequence"/>
</dbReference>
<sequence>MTRTDLFPGLLLVLFGALVFWRASTFPSMAGLPYGPGLFPSIAAVGLMVCGVLLLISTLLIRQRPTPASTSAQSEEDQNPPMHHRRAGIRLALLVLIVAGFGLALEPLGFHLTSLLAITATALLFGLNLPRALCLSVSLIFGVHLLFYSLMNVPLPWGVLTPLAW</sequence>
<accession>A0A1I1JL17</accession>